<dbReference type="RefSeq" id="WP_084725431.1">
    <property type="nucleotide sequence ID" value="NZ_FQTY01000015.1"/>
</dbReference>
<name>A0A1M4Y3B4_9FIRM</name>
<dbReference type="Gene3D" id="3.40.630.30">
    <property type="match status" value="1"/>
</dbReference>
<dbReference type="EMBL" id="FQTY01000015">
    <property type="protein sequence ID" value="SHF00195.1"/>
    <property type="molecule type" value="Genomic_DNA"/>
</dbReference>
<gene>
    <name evidence="2" type="ORF">SAMN02745784_02487</name>
</gene>
<protein>
    <submittedName>
        <fullName evidence="2">Protein N-acetyltransferase, RimJ/RimL family</fullName>
    </submittedName>
</protein>
<dbReference type="AlphaFoldDB" id="A0A1M4Y3B4"/>
<dbReference type="PROSITE" id="PS51186">
    <property type="entry name" value="GNAT"/>
    <property type="match status" value="1"/>
</dbReference>
<dbReference type="Pfam" id="PF13302">
    <property type="entry name" value="Acetyltransf_3"/>
    <property type="match status" value="1"/>
</dbReference>
<keyword evidence="2" id="KW-0808">Transferase</keyword>
<dbReference type="PANTHER" id="PTHR43415:SF3">
    <property type="entry name" value="GNAT-FAMILY ACETYLTRANSFERASE"/>
    <property type="match status" value="1"/>
</dbReference>
<evidence type="ECO:0000259" key="1">
    <source>
        <dbReference type="PROSITE" id="PS51186"/>
    </source>
</evidence>
<evidence type="ECO:0000313" key="2">
    <source>
        <dbReference type="EMBL" id="SHF00195.1"/>
    </source>
</evidence>
<sequence>MEIKGKRIIIKELQLEDVYEMRNWGNHENPLIEDYNFPPMNNKEIKIWYEMKARKLFNKYYGIRNEEGYLIGYMGIKNIRVIRRESTLGIVLDPNHVDKGYGTEILDTFLRYYFTKMNMRKMFLEVAEFNKRAYRVYEKIGFKPVAYYLDEFFDSGLDLSNMYYLEQKSSFVIGDKKIYNYIYKMVLTKKRFFEIRK</sequence>
<accession>A0A1M4Y3B4</accession>
<keyword evidence="3" id="KW-1185">Reference proteome</keyword>
<reference evidence="3" key="1">
    <citation type="submission" date="2016-11" db="EMBL/GenBank/DDBJ databases">
        <authorList>
            <person name="Varghese N."/>
            <person name="Submissions S."/>
        </authorList>
    </citation>
    <scope>NUCLEOTIDE SEQUENCE [LARGE SCALE GENOMIC DNA]</scope>
    <source>
        <strain evidence="3">DSM 18095</strain>
    </source>
</reference>
<dbReference type="SUPFAM" id="SSF55729">
    <property type="entry name" value="Acyl-CoA N-acyltransferases (Nat)"/>
    <property type="match status" value="1"/>
</dbReference>
<dbReference type="STRING" id="1123404.SAMN02745784_02487"/>
<dbReference type="Proteomes" id="UP000184114">
    <property type="component" value="Unassembled WGS sequence"/>
</dbReference>
<dbReference type="PANTHER" id="PTHR43415">
    <property type="entry name" value="SPERMIDINE N(1)-ACETYLTRANSFERASE"/>
    <property type="match status" value="1"/>
</dbReference>
<evidence type="ECO:0000313" key="3">
    <source>
        <dbReference type="Proteomes" id="UP000184114"/>
    </source>
</evidence>
<dbReference type="GeneID" id="90993636"/>
<proteinExistence type="predicted"/>
<dbReference type="GO" id="GO:0016747">
    <property type="term" value="F:acyltransferase activity, transferring groups other than amino-acyl groups"/>
    <property type="evidence" value="ECO:0007669"/>
    <property type="project" value="InterPro"/>
</dbReference>
<feature type="domain" description="N-acetyltransferase" evidence="1">
    <location>
        <begin position="8"/>
        <end position="166"/>
    </location>
</feature>
<dbReference type="InterPro" id="IPR000182">
    <property type="entry name" value="GNAT_dom"/>
</dbReference>
<organism evidence="2 3">
    <name type="scientific">Tissierella praeacuta DSM 18095</name>
    <dbReference type="NCBI Taxonomy" id="1123404"/>
    <lineage>
        <taxon>Bacteria</taxon>
        <taxon>Bacillati</taxon>
        <taxon>Bacillota</taxon>
        <taxon>Tissierellia</taxon>
        <taxon>Tissierellales</taxon>
        <taxon>Tissierellaceae</taxon>
        <taxon>Tissierella</taxon>
    </lineage>
</organism>
<dbReference type="InterPro" id="IPR016181">
    <property type="entry name" value="Acyl_CoA_acyltransferase"/>
</dbReference>